<reference evidence="1 2" key="1">
    <citation type="submission" date="2024-09" db="EMBL/GenBank/DDBJ databases">
        <authorList>
            <person name="Lee S.D."/>
        </authorList>
    </citation>
    <scope>NUCLEOTIDE SEQUENCE [LARGE SCALE GENOMIC DNA]</scope>
    <source>
        <strain evidence="1 2">N1-1</strain>
    </source>
</reference>
<evidence type="ECO:0000313" key="2">
    <source>
        <dbReference type="Proteomes" id="UP001592582"/>
    </source>
</evidence>
<sequence length="92" mass="9663">WTHTSSNQLTVTTGGAQLCLDASGNGTSNGTKVVTWTCNGQTNQQWQLNANGTVTGMQSGLCLDVTAKSTANGALAELWTCNGQTNQQWTLN</sequence>
<dbReference type="EMBL" id="JBHEZX010000020">
    <property type="protein sequence ID" value="MFC1414042.1"/>
    <property type="molecule type" value="Genomic_DNA"/>
</dbReference>
<evidence type="ECO:0000313" key="1">
    <source>
        <dbReference type="EMBL" id="MFC1414042.1"/>
    </source>
</evidence>
<proteinExistence type="predicted"/>
<accession>A0ABV6VJW3</accession>
<dbReference type="SUPFAM" id="SSF50370">
    <property type="entry name" value="Ricin B-like lectins"/>
    <property type="match status" value="1"/>
</dbReference>
<dbReference type="PROSITE" id="PS50231">
    <property type="entry name" value="RICIN_B_LECTIN"/>
    <property type="match status" value="1"/>
</dbReference>
<feature type="non-terminal residue" evidence="1">
    <location>
        <position position="1"/>
    </location>
</feature>
<dbReference type="InterPro" id="IPR000772">
    <property type="entry name" value="Ricin_B_lectin"/>
</dbReference>
<gene>
    <name evidence="1" type="ORF">ACEZDG_32755</name>
</gene>
<protein>
    <submittedName>
        <fullName evidence="1">Ricin-type beta-trefoil lectin domain protein</fullName>
    </submittedName>
</protein>
<dbReference type="InterPro" id="IPR035992">
    <property type="entry name" value="Ricin_B-like_lectins"/>
</dbReference>
<dbReference type="Gene3D" id="2.80.10.50">
    <property type="match status" value="2"/>
</dbReference>
<name>A0ABV6VJW3_9ACTN</name>
<keyword evidence="2" id="KW-1185">Reference proteome</keyword>
<comment type="caution">
    <text evidence="1">The sequence shown here is derived from an EMBL/GenBank/DDBJ whole genome shotgun (WGS) entry which is preliminary data.</text>
</comment>
<dbReference type="Proteomes" id="UP001592582">
    <property type="component" value="Unassembled WGS sequence"/>
</dbReference>
<organism evidence="1 2">
    <name type="scientific">Streptacidiphilus alkalitolerans</name>
    <dbReference type="NCBI Taxonomy" id="3342712"/>
    <lineage>
        <taxon>Bacteria</taxon>
        <taxon>Bacillati</taxon>
        <taxon>Actinomycetota</taxon>
        <taxon>Actinomycetes</taxon>
        <taxon>Kitasatosporales</taxon>
        <taxon>Streptomycetaceae</taxon>
        <taxon>Streptacidiphilus</taxon>
    </lineage>
</organism>
<dbReference type="Pfam" id="PF00652">
    <property type="entry name" value="Ricin_B_lectin"/>
    <property type="match status" value="1"/>
</dbReference>